<evidence type="ECO:0000313" key="6">
    <source>
        <dbReference type="EMBL" id="MDR7084110.1"/>
    </source>
</evidence>
<organism evidence="6 7">
    <name type="scientific">Arthrobacter ginsengisoli</name>
    <dbReference type="NCBI Taxonomy" id="1356565"/>
    <lineage>
        <taxon>Bacteria</taxon>
        <taxon>Bacillati</taxon>
        <taxon>Actinomycetota</taxon>
        <taxon>Actinomycetes</taxon>
        <taxon>Micrococcales</taxon>
        <taxon>Micrococcaceae</taxon>
        <taxon>Arthrobacter</taxon>
    </lineage>
</organism>
<dbReference type="Pfam" id="PF00126">
    <property type="entry name" value="HTH_1"/>
    <property type="match status" value="1"/>
</dbReference>
<dbReference type="InterPro" id="IPR036390">
    <property type="entry name" value="WH_DNA-bd_sf"/>
</dbReference>
<proteinExistence type="inferred from homology"/>
<dbReference type="PANTHER" id="PTHR30346:SF0">
    <property type="entry name" value="HCA OPERON TRANSCRIPTIONAL ACTIVATOR HCAR"/>
    <property type="match status" value="1"/>
</dbReference>
<dbReference type="PROSITE" id="PS50931">
    <property type="entry name" value="HTH_LYSR"/>
    <property type="match status" value="1"/>
</dbReference>
<sequence length="317" mass="34632">MNISLNPSITLRQVLHFVVAAETGTMSEAARRLHMAPSAISMSIAELERIVGAQLCIKRKSKGLTLTSTGIVVFRQARQLLDLADEIASLSKRDRTEIRGPLTVGCFMPLGPTIIPPMLADFADQCPHVEVDFIEGYHEDLQDRLLNGSIDAAFVYDMDISPALKTAPLLSVEPYILLPGDHPLREAEVVSLKDVASSPLIFFDAPPISTRILDMYRDAGLTPDIRHRSRSYATVRSLVASGRGVAVLFQQPMLDAPYGELKVVLKPVAQPRVHTRAPATVSLAWTRSMRLNARAQAWVDVAVERFGPAGSYTGPLG</sequence>
<dbReference type="Gene3D" id="3.40.190.10">
    <property type="entry name" value="Periplasmic binding protein-like II"/>
    <property type="match status" value="2"/>
</dbReference>
<evidence type="ECO:0000256" key="1">
    <source>
        <dbReference type="ARBA" id="ARBA00009437"/>
    </source>
</evidence>
<evidence type="ECO:0000313" key="7">
    <source>
        <dbReference type="Proteomes" id="UP001252243"/>
    </source>
</evidence>
<comment type="similarity">
    <text evidence="1">Belongs to the LysR transcriptional regulatory family.</text>
</comment>
<dbReference type="InterPro" id="IPR000847">
    <property type="entry name" value="LysR_HTH_N"/>
</dbReference>
<comment type="caution">
    <text evidence="6">The sequence shown here is derived from an EMBL/GenBank/DDBJ whole genome shotgun (WGS) entry which is preliminary data.</text>
</comment>
<dbReference type="SUPFAM" id="SSF53850">
    <property type="entry name" value="Periplasmic binding protein-like II"/>
    <property type="match status" value="1"/>
</dbReference>
<dbReference type="SUPFAM" id="SSF46785">
    <property type="entry name" value="Winged helix' DNA-binding domain"/>
    <property type="match status" value="1"/>
</dbReference>
<dbReference type="Proteomes" id="UP001252243">
    <property type="component" value="Unassembled WGS sequence"/>
</dbReference>
<dbReference type="EMBL" id="JAVDVQ010000018">
    <property type="protein sequence ID" value="MDR7084110.1"/>
    <property type="molecule type" value="Genomic_DNA"/>
</dbReference>
<gene>
    <name evidence="6" type="ORF">J2X01_003418</name>
</gene>
<evidence type="ECO:0000259" key="5">
    <source>
        <dbReference type="PROSITE" id="PS50931"/>
    </source>
</evidence>
<dbReference type="Pfam" id="PF03466">
    <property type="entry name" value="LysR_substrate"/>
    <property type="match status" value="1"/>
</dbReference>
<evidence type="ECO:0000256" key="4">
    <source>
        <dbReference type="ARBA" id="ARBA00023163"/>
    </source>
</evidence>
<keyword evidence="2" id="KW-0805">Transcription regulation</keyword>
<evidence type="ECO:0000256" key="2">
    <source>
        <dbReference type="ARBA" id="ARBA00023015"/>
    </source>
</evidence>
<protein>
    <submittedName>
        <fullName evidence="6">DNA-binding transcriptional LysR family regulator</fullName>
    </submittedName>
</protein>
<dbReference type="PANTHER" id="PTHR30346">
    <property type="entry name" value="TRANSCRIPTIONAL DUAL REGULATOR HCAR-RELATED"/>
    <property type="match status" value="1"/>
</dbReference>
<dbReference type="InterPro" id="IPR036388">
    <property type="entry name" value="WH-like_DNA-bd_sf"/>
</dbReference>
<keyword evidence="4" id="KW-0804">Transcription</keyword>
<dbReference type="Gene3D" id="1.10.10.10">
    <property type="entry name" value="Winged helix-like DNA-binding domain superfamily/Winged helix DNA-binding domain"/>
    <property type="match status" value="1"/>
</dbReference>
<dbReference type="InterPro" id="IPR005119">
    <property type="entry name" value="LysR_subst-bd"/>
</dbReference>
<keyword evidence="3 6" id="KW-0238">DNA-binding</keyword>
<keyword evidence="7" id="KW-1185">Reference proteome</keyword>
<evidence type="ECO:0000256" key="3">
    <source>
        <dbReference type="ARBA" id="ARBA00023125"/>
    </source>
</evidence>
<reference evidence="6 7" key="1">
    <citation type="submission" date="2023-07" db="EMBL/GenBank/DDBJ databases">
        <title>Sorghum-associated microbial communities from plants grown in Nebraska, USA.</title>
        <authorList>
            <person name="Schachtman D."/>
        </authorList>
    </citation>
    <scope>NUCLEOTIDE SEQUENCE [LARGE SCALE GENOMIC DNA]</scope>
    <source>
        <strain evidence="6 7">BE167</strain>
    </source>
</reference>
<dbReference type="RefSeq" id="WP_310059995.1">
    <property type="nucleotide sequence ID" value="NZ_JAVDVQ010000018.1"/>
</dbReference>
<dbReference type="GO" id="GO:0003677">
    <property type="term" value="F:DNA binding"/>
    <property type="evidence" value="ECO:0007669"/>
    <property type="project" value="UniProtKB-KW"/>
</dbReference>
<accession>A0ABU1UG54</accession>
<feature type="domain" description="HTH lysR-type" evidence="5">
    <location>
        <begin position="9"/>
        <end position="67"/>
    </location>
</feature>
<name>A0ABU1UG54_9MICC</name>